<comment type="subcellular location">
    <subcellularLocation>
        <location evidence="1">Cell membrane</location>
        <topology evidence="1">Multi-pass membrane protein</topology>
    </subcellularLocation>
</comment>
<reference evidence="8 9" key="1">
    <citation type="submission" date="2016-10" db="EMBL/GenBank/DDBJ databases">
        <authorList>
            <person name="de Groot N.N."/>
        </authorList>
    </citation>
    <scope>NUCLEOTIDE SEQUENCE [LARGE SCALE GENOMIC DNA]</scope>
    <source>
        <strain evidence="8 9">DSM 16981</strain>
    </source>
</reference>
<keyword evidence="5 7" id="KW-1133">Transmembrane helix</keyword>
<evidence type="ECO:0000256" key="2">
    <source>
        <dbReference type="ARBA" id="ARBA00006386"/>
    </source>
</evidence>
<evidence type="ECO:0000313" key="9">
    <source>
        <dbReference type="Proteomes" id="UP000199309"/>
    </source>
</evidence>
<dbReference type="Proteomes" id="UP000199309">
    <property type="component" value="Unassembled WGS sequence"/>
</dbReference>
<evidence type="ECO:0000256" key="6">
    <source>
        <dbReference type="ARBA" id="ARBA00023136"/>
    </source>
</evidence>
<evidence type="ECO:0000256" key="4">
    <source>
        <dbReference type="ARBA" id="ARBA00022692"/>
    </source>
</evidence>
<comment type="similarity">
    <text evidence="2">Belongs to the UPF0718 family.</text>
</comment>
<dbReference type="RefSeq" id="WP_091647895.1">
    <property type="nucleotide sequence ID" value="NZ_FNHQ01000003.1"/>
</dbReference>
<proteinExistence type="inferred from homology"/>
<dbReference type="OrthoDB" id="5465282at2"/>
<dbReference type="STRING" id="349095.SAMN05660299_00516"/>
<keyword evidence="3" id="KW-1003">Cell membrane</keyword>
<sequence length="159" mass="17622">MMTIIFYAAVFFLILWSAHKSMSKTKQALLKSWNSFKNMLPLFLAIVFIVGIILSFLTPETIALLLGGDSNWYSIVLAAIIGSCTIIPGFVTFPLAHTLLENGAGFFQITVFISTSVMVGVLTMPIEIQYFGKKAAYIRNMSAIFFSFLIACIMEALLK</sequence>
<feature type="transmembrane region" description="Helical" evidence="7">
    <location>
        <begin position="71"/>
        <end position="93"/>
    </location>
</feature>
<accession>A0A1G9RN40</accession>
<dbReference type="EMBL" id="FNHQ01000003">
    <property type="protein sequence ID" value="SDM24643.1"/>
    <property type="molecule type" value="Genomic_DNA"/>
</dbReference>
<evidence type="ECO:0000256" key="5">
    <source>
        <dbReference type="ARBA" id="ARBA00022989"/>
    </source>
</evidence>
<keyword evidence="9" id="KW-1185">Reference proteome</keyword>
<protein>
    <submittedName>
        <fullName evidence="8">Predicted permease</fullName>
    </submittedName>
</protein>
<feature type="transmembrane region" description="Helical" evidence="7">
    <location>
        <begin position="136"/>
        <end position="158"/>
    </location>
</feature>
<feature type="transmembrane region" description="Helical" evidence="7">
    <location>
        <begin position="105"/>
        <end position="124"/>
    </location>
</feature>
<keyword evidence="6 7" id="KW-0472">Membrane</keyword>
<keyword evidence="4 7" id="KW-0812">Transmembrane</keyword>
<evidence type="ECO:0000256" key="7">
    <source>
        <dbReference type="SAM" id="Phobius"/>
    </source>
</evidence>
<evidence type="ECO:0000313" key="8">
    <source>
        <dbReference type="EMBL" id="SDM24643.1"/>
    </source>
</evidence>
<dbReference type="Pfam" id="PF03773">
    <property type="entry name" value="ArsP_1"/>
    <property type="match status" value="1"/>
</dbReference>
<evidence type="ECO:0000256" key="1">
    <source>
        <dbReference type="ARBA" id="ARBA00004651"/>
    </source>
</evidence>
<dbReference type="InterPro" id="IPR005524">
    <property type="entry name" value="DUF318"/>
</dbReference>
<feature type="transmembrane region" description="Helical" evidence="7">
    <location>
        <begin position="39"/>
        <end position="59"/>
    </location>
</feature>
<name>A0A1G9RN40_9FIRM</name>
<organism evidence="8 9">
    <name type="scientific">Megasphaera paucivorans</name>
    <dbReference type="NCBI Taxonomy" id="349095"/>
    <lineage>
        <taxon>Bacteria</taxon>
        <taxon>Bacillati</taxon>
        <taxon>Bacillota</taxon>
        <taxon>Negativicutes</taxon>
        <taxon>Veillonellales</taxon>
        <taxon>Veillonellaceae</taxon>
        <taxon>Megasphaera</taxon>
    </lineage>
</organism>
<dbReference type="GO" id="GO:0005886">
    <property type="term" value="C:plasma membrane"/>
    <property type="evidence" value="ECO:0007669"/>
    <property type="project" value="UniProtKB-SubCell"/>
</dbReference>
<dbReference type="AlphaFoldDB" id="A0A1G9RN40"/>
<gene>
    <name evidence="8" type="ORF">SAMN05660299_00516</name>
</gene>
<evidence type="ECO:0000256" key="3">
    <source>
        <dbReference type="ARBA" id="ARBA00022475"/>
    </source>
</evidence>